<evidence type="ECO:0000256" key="1">
    <source>
        <dbReference type="SAM" id="Phobius"/>
    </source>
</evidence>
<accession>A0A4Z1EMN5</accession>
<keyword evidence="2" id="KW-0732">Signal</keyword>
<dbReference type="AlphaFoldDB" id="A0A4Z1EMN5"/>
<evidence type="ECO:0000313" key="3">
    <source>
        <dbReference type="EMBL" id="TGO12429.1"/>
    </source>
</evidence>
<protein>
    <recommendedName>
        <fullName evidence="5">Copper transporter</fullName>
    </recommendedName>
</protein>
<feature type="signal peptide" evidence="2">
    <location>
        <begin position="1"/>
        <end position="19"/>
    </location>
</feature>
<dbReference type="Proteomes" id="UP000297777">
    <property type="component" value="Unassembled WGS sequence"/>
</dbReference>
<keyword evidence="1" id="KW-0812">Transmembrane</keyword>
<feature type="chain" id="PRO_5021316197" description="Copper transporter" evidence="2">
    <location>
        <begin position="20"/>
        <end position="192"/>
    </location>
</feature>
<sequence>MIQAFISIFLGILITDSLARSEPDTSICTRMADTYKYTPFALSCDNPRTSSWKFDFWRRGYTYGIKSSTTRLALAALLTHTLMAFIFIVYLCFAGWTTKSWGSIGELVALALISRRTKGFRGTDAGISRAETWAQNLRIAEADSGGLEMRFEEDGGGGDIEMGKRVQVGKKYGYQKVAVKTVKRSKTSVSMH</sequence>
<evidence type="ECO:0008006" key="5">
    <source>
        <dbReference type="Google" id="ProtNLM"/>
    </source>
</evidence>
<comment type="caution">
    <text evidence="3">The sequence shown here is derived from an EMBL/GenBank/DDBJ whole genome shotgun (WGS) entry which is preliminary data.</text>
</comment>
<evidence type="ECO:0000313" key="4">
    <source>
        <dbReference type="Proteomes" id="UP000297777"/>
    </source>
</evidence>
<reference evidence="3 4" key="1">
    <citation type="submission" date="2017-12" db="EMBL/GenBank/DDBJ databases">
        <title>Comparative genomics of Botrytis spp.</title>
        <authorList>
            <person name="Valero-Jimenez C.A."/>
            <person name="Tapia P."/>
            <person name="Veloso J."/>
            <person name="Silva-Moreno E."/>
            <person name="Staats M."/>
            <person name="Valdes J.H."/>
            <person name="Van Kan J.A.L."/>
        </authorList>
    </citation>
    <scope>NUCLEOTIDE SEQUENCE [LARGE SCALE GENOMIC DNA]</scope>
    <source>
        <strain evidence="3 4">Bt9001</strain>
    </source>
</reference>
<organism evidence="3 4">
    <name type="scientific">Botrytis tulipae</name>
    <dbReference type="NCBI Taxonomy" id="87230"/>
    <lineage>
        <taxon>Eukaryota</taxon>
        <taxon>Fungi</taxon>
        <taxon>Dikarya</taxon>
        <taxon>Ascomycota</taxon>
        <taxon>Pezizomycotina</taxon>
        <taxon>Leotiomycetes</taxon>
        <taxon>Helotiales</taxon>
        <taxon>Sclerotiniaceae</taxon>
        <taxon>Botrytis</taxon>
    </lineage>
</organism>
<name>A0A4Z1EMN5_9HELO</name>
<gene>
    <name evidence="3" type="ORF">BTUL_0088g00050</name>
</gene>
<dbReference type="EMBL" id="PQXH01000088">
    <property type="protein sequence ID" value="TGO12429.1"/>
    <property type="molecule type" value="Genomic_DNA"/>
</dbReference>
<keyword evidence="4" id="KW-1185">Reference proteome</keyword>
<evidence type="ECO:0000256" key="2">
    <source>
        <dbReference type="SAM" id="SignalP"/>
    </source>
</evidence>
<keyword evidence="1" id="KW-1133">Transmembrane helix</keyword>
<dbReference type="OrthoDB" id="5342924at2759"/>
<keyword evidence="1" id="KW-0472">Membrane</keyword>
<feature type="transmembrane region" description="Helical" evidence="1">
    <location>
        <begin position="72"/>
        <end position="93"/>
    </location>
</feature>
<proteinExistence type="predicted"/>